<dbReference type="RefSeq" id="WP_168104786.1">
    <property type="nucleotide sequence ID" value="NZ_CP051215.1"/>
</dbReference>
<dbReference type="AlphaFoldDB" id="A0A846TZW1"/>
<evidence type="ECO:0000256" key="1">
    <source>
        <dbReference type="SAM" id="Coils"/>
    </source>
</evidence>
<organism evidence="3 4">
    <name type="scientific">Spiroplasma platyhelix PALS-1</name>
    <dbReference type="NCBI Taxonomy" id="1276218"/>
    <lineage>
        <taxon>Bacteria</taxon>
        <taxon>Bacillati</taxon>
        <taxon>Mycoplasmatota</taxon>
        <taxon>Mollicutes</taxon>
        <taxon>Entomoplasmatales</taxon>
        <taxon>Spiroplasmataceae</taxon>
        <taxon>Spiroplasma</taxon>
    </lineage>
</organism>
<keyword evidence="2" id="KW-0812">Transmembrane</keyword>
<keyword evidence="2" id="KW-1133">Transmembrane helix</keyword>
<gene>
    <name evidence="3" type="ORF">HER12_00900</name>
</gene>
<evidence type="ECO:0000256" key="2">
    <source>
        <dbReference type="SAM" id="Phobius"/>
    </source>
</evidence>
<comment type="caution">
    <text evidence="3">The sequence shown here is derived from an EMBL/GenBank/DDBJ whole genome shotgun (WGS) entry which is preliminary data.</text>
</comment>
<sequence length="219" mass="25974">MTRIDKYQPVRNQITKDIQENALIWEQEKKIEQYENQLLKLNKEYFAPIIKNVNDHLKLLNLDNIAAKNNFEYLETKDKYLLIKILSDINNVFESYQPNSESYERDKEKLVDYPLEYATLIESMNQKIVEFEKNLESKMSSINAFVKSLEKKYQKDNNSQEFEKSIKEIKINNNKLQDDFQQLKVKGKNSYKISFVFFATIIVSLVLIVVLLVLLVMLK</sequence>
<evidence type="ECO:0008006" key="5">
    <source>
        <dbReference type="Google" id="ProtNLM"/>
    </source>
</evidence>
<feature type="transmembrane region" description="Helical" evidence="2">
    <location>
        <begin position="193"/>
        <end position="218"/>
    </location>
</feature>
<protein>
    <recommendedName>
        <fullName evidence="5">Transmembrane protein</fullName>
    </recommendedName>
</protein>
<keyword evidence="4" id="KW-1185">Reference proteome</keyword>
<reference evidence="3 4" key="1">
    <citation type="submission" date="2020-04" db="EMBL/GenBank/DDBJ databases">
        <title>Complete genome sequence of Spiroplasma platyhelix ATCC 51748, an insect isolate.</title>
        <authorList>
            <person name="Green E.A."/>
            <person name="Klassen J.L."/>
        </authorList>
    </citation>
    <scope>NUCLEOTIDE SEQUENCE [LARGE SCALE GENOMIC DNA]</scope>
    <source>
        <strain evidence="3 4">PALS-1</strain>
    </source>
</reference>
<keyword evidence="1" id="KW-0175">Coiled coil</keyword>
<name>A0A846TZW1_9MOLU</name>
<dbReference type="Proteomes" id="UP000584587">
    <property type="component" value="Unassembled WGS sequence"/>
</dbReference>
<evidence type="ECO:0000313" key="4">
    <source>
        <dbReference type="Proteomes" id="UP000584587"/>
    </source>
</evidence>
<keyword evidence="2" id="KW-0472">Membrane</keyword>
<evidence type="ECO:0000313" key="3">
    <source>
        <dbReference type="EMBL" id="NKE38314.1"/>
    </source>
</evidence>
<accession>A0A846TZW1</accession>
<feature type="coiled-coil region" evidence="1">
    <location>
        <begin position="121"/>
        <end position="186"/>
    </location>
</feature>
<proteinExistence type="predicted"/>
<dbReference type="EMBL" id="JAAVVK010000001">
    <property type="protein sequence ID" value="NKE38314.1"/>
    <property type="molecule type" value="Genomic_DNA"/>
</dbReference>